<gene>
    <name evidence="7" type="ORF">PCOR1329_LOCUS63105</name>
</gene>
<feature type="domain" description="C3H1-type" evidence="6">
    <location>
        <begin position="163"/>
        <end position="191"/>
    </location>
</feature>
<dbReference type="InterPro" id="IPR036855">
    <property type="entry name" value="Znf_CCCH_sf"/>
</dbReference>
<dbReference type="EMBL" id="CAUYUJ010018000">
    <property type="protein sequence ID" value="CAK0879778.1"/>
    <property type="molecule type" value="Genomic_DNA"/>
</dbReference>
<name>A0ABN9W194_9DINO</name>
<evidence type="ECO:0000256" key="3">
    <source>
        <dbReference type="ARBA" id="ARBA00022833"/>
    </source>
</evidence>
<keyword evidence="8" id="KW-1185">Reference proteome</keyword>
<evidence type="ECO:0000259" key="6">
    <source>
        <dbReference type="PROSITE" id="PS50103"/>
    </source>
</evidence>
<keyword evidence="3 4" id="KW-0862">Zinc</keyword>
<feature type="compositionally biased region" description="Gly residues" evidence="5">
    <location>
        <begin position="201"/>
        <end position="224"/>
    </location>
</feature>
<dbReference type="InterPro" id="IPR000571">
    <property type="entry name" value="Znf_CCCH"/>
</dbReference>
<feature type="compositionally biased region" description="Low complexity" evidence="5">
    <location>
        <begin position="225"/>
        <end position="237"/>
    </location>
</feature>
<evidence type="ECO:0000256" key="5">
    <source>
        <dbReference type="SAM" id="MobiDB-lite"/>
    </source>
</evidence>
<keyword evidence="1 4" id="KW-0479">Metal-binding</keyword>
<dbReference type="SUPFAM" id="SSF90229">
    <property type="entry name" value="CCCH zinc finger"/>
    <property type="match status" value="1"/>
</dbReference>
<dbReference type="Proteomes" id="UP001189429">
    <property type="component" value="Unassembled WGS sequence"/>
</dbReference>
<feature type="region of interest" description="Disordered" evidence="5">
    <location>
        <begin position="1"/>
        <end position="142"/>
    </location>
</feature>
<evidence type="ECO:0000256" key="2">
    <source>
        <dbReference type="ARBA" id="ARBA00022771"/>
    </source>
</evidence>
<evidence type="ECO:0000256" key="1">
    <source>
        <dbReference type="ARBA" id="ARBA00022723"/>
    </source>
</evidence>
<feature type="zinc finger region" description="C3H1-type" evidence="4">
    <location>
        <begin position="163"/>
        <end position="191"/>
    </location>
</feature>
<feature type="compositionally biased region" description="Basic and acidic residues" evidence="5">
    <location>
        <begin position="284"/>
        <end position="293"/>
    </location>
</feature>
<feature type="compositionally biased region" description="Basic residues" evidence="5">
    <location>
        <begin position="238"/>
        <end position="247"/>
    </location>
</feature>
<feature type="compositionally biased region" description="Low complexity" evidence="5">
    <location>
        <begin position="248"/>
        <end position="258"/>
    </location>
</feature>
<sequence length="293" mass="29378">MGGHGGLHAPADGGSAAPFGSLLGPGSGTRMVREPLHEEDSAHEGSSNNSSPRMPGIDVPQKVAFHRTSSSVSPAGPPAREPSAGQAGGSHRTSPATQGPEPSGMQAVVLAESGATTAQQASGPCYVMPSPQNQRRTPSLSPQIPLAHLHGYSASSIDALDGDKSMMVCRHWKSKGWCRLEGGCKFLHPDSKRGTGVPPKRGGGAGGREGAGPAGEGTPPGGGAAAAAGESTRSSGTRSRRSGRGRNNRGQNASGAAGPDEGHTPGAAPAHVLTMQGAPPNGPGRHDEGVHDR</sequence>
<accession>A0ABN9W194</accession>
<feature type="compositionally biased region" description="Polar residues" evidence="5">
    <location>
        <begin position="130"/>
        <end position="142"/>
    </location>
</feature>
<proteinExistence type="predicted"/>
<feature type="region of interest" description="Disordered" evidence="5">
    <location>
        <begin position="187"/>
        <end position="293"/>
    </location>
</feature>
<comment type="caution">
    <text evidence="7">The sequence shown here is derived from an EMBL/GenBank/DDBJ whole genome shotgun (WGS) entry which is preliminary data.</text>
</comment>
<reference evidence="7" key="1">
    <citation type="submission" date="2023-10" db="EMBL/GenBank/DDBJ databases">
        <authorList>
            <person name="Chen Y."/>
            <person name="Shah S."/>
            <person name="Dougan E. K."/>
            <person name="Thang M."/>
            <person name="Chan C."/>
        </authorList>
    </citation>
    <scope>NUCLEOTIDE SEQUENCE [LARGE SCALE GENOMIC DNA]</scope>
</reference>
<feature type="compositionally biased region" description="Basic and acidic residues" evidence="5">
    <location>
        <begin position="31"/>
        <end position="43"/>
    </location>
</feature>
<evidence type="ECO:0000256" key="4">
    <source>
        <dbReference type="PROSITE-ProRule" id="PRU00723"/>
    </source>
</evidence>
<protein>
    <recommendedName>
        <fullName evidence="6">C3H1-type domain-containing protein</fullName>
    </recommendedName>
</protein>
<keyword evidence="2 4" id="KW-0863">Zinc-finger</keyword>
<organism evidence="7 8">
    <name type="scientific">Prorocentrum cordatum</name>
    <dbReference type="NCBI Taxonomy" id="2364126"/>
    <lineage>
        <taxon>Eukaryota</taxon>
        <taxon>Sar</taxon>
        <taxon>Alveolata</taxon>
        <taxon>Dinophyceae</taxon>
        <taxon>Prorocentrales</taxon>
        <taxon>Prorocentraceae</taxon>
        <taxon>Prorocentrum</taxon>
    </lineage>
</organism>
<dbReference type="PROSITE" id="PS50103">
    <property type="entry name" value="ZF_C3H1"/>
    <property type="match status" value="1"/>
</dbReference>
<evidence type="ECO:0000313" key="8">
    <source>
        <dbReference type="Proteomes" id="UP001189429"/>
    </source>
</evidence>
<evidence type="ECO:0000313" key="7">
    <source>
        <dbReference type="EMBL" id="CAK0879778.1"/>
    </source>
</evidence>